<keyword evidence="2" id="KW-1185">Reference proteome</keyword>
<evidence type="ECO:0000313" key="1">
    <source>
        <dbReference type="EMBL" id="AEF04779.1"/>
    </source>
</evidence>
<dbReference type="KEGG" id="alt:ambt_16360"/>
<dbReference type="Proteomes" id="UP000000683">
    <property type="component" value="Chromosome"/>
</dbReference>
<accession>F5ZF02</accession>
<gene>
    <name evidence="1" type="ordered locus">ambt_16360</name>
</gene>
<organism evidence="1 2">
    <name type="scientific">Alteromonas naphthalenivorans</name>
    <dbReference type="NCBI Taxonomy" id="715451"/>
    <lineage>
        <taxon>Bacteria</taxon>
        <taxon>Pseudomonadati</taxon>
        <taxon>Pseudomonadota</taxon>
        <taxon>Gammaproteobacteria</taxon>
        <taxon>Alteromonadales</taxon>
        <taxon>Alteromonadaceae</taxon>
        <taxon>Alteromonas/Salinimonas group</taxon>
        <taxon>Alteromonas</taxon>
    </lineage>
</organism>
<name>F5ZF02_ALTNA</name>
<dbReference type="HOGENOM" id="CLU_220406_0_0_6"/>
<dbReference type="EMBL" id="CP002339">
    <property type="protein sequence ID" value="AEF04779.1"/>
    <property type="molecule type" value="Genomic_DNA"/>
</dbReference>
<protein>
    <submittedName>
        <fullName evidence="1">Uncharacterized protein</fullName>
    </submittedName>
</protein>
<proteinExistence type="predicted"/>
<reference evidence="1 2" key="1">
    <citation type="journal article" date="2011" name="J. Bacteriol.">
        <title>Complete genome sequence of the polycyclic aromatic hydrocarbon-degrading bacterium Alteromonas sp. strain SN2.</title>
        <authorList>
            <person name="Jin H.M."/>
            <person name="Jeong H."/>
            <person name="Moon E.J."/>
            <person name="Math R.K."/>
            <person name="Lee K."/>
            <person name="Kim H.J."/>
            <person name="Jeon C.O."/>
            <person name="Oh T.K."/>
            <person name="Kim J.F."/>
        </authorList>
    </citation>
    <scope>NUCLEOTIDE SEQUENCE [LARGE SCALE GENOMIC DNA]</scope>
    <source>
        <strain evidence="2">JCM 17741 / KACC 18427 / KCTC 11700BP / SN2</strain>
    </source>
</reference>
<evidence type="ECO:0000313" key="2">
    <source>
        <dbReference type="Proteomes" id="UP000000683"/>
    </source>
</evidence>
<sequence>MLTASALFMLVLAPVAAFALSAVVFSTARYMLDQF</sequence>
<dbReference type="AlphaFoldDB" id="F5ZF02"/>